<dbReference type="InterPro" id="IPR013763">
    <property type="entry name" value="Cyclin-like_dom"/>
</dbReference>
<sequence length="273" mass="32311">MRPLMKENSAFCLQKEAWEDIKEYKDNYKKVIKDREQFKVNINYRSPQFSYRKNLVNHIKKVCIEKKLSQCCLHLAVYLLDVFMGNNLISRKNLYLTANVCLLIAAKFEESSHLVPRIAELNSTVNDRYNVVQYKQLEIDILNFFGFFVMFPRAAHYVYYYIQLAIFQEDITNRGVSLRNIFYDLHERITMYLDMILDNLELTENYHPSKLAAGIIALSRLDNGLSCWTEQLQDITDYELKDIETEILAINHWSISEDNSFHVQTTRLTNFID</sequence>
<dbReference type="CDD" id="cd20528">
    <property type="entry name" value="CYCLIN_CCNJ-like_rpt1"/>
    <property type="match status" value="1"/>
</dbReference>
<comment type="similarity">
    <text evidence="4">Belongs to the cyclin family.</text>
</comment>
<dbReference type="Pfam" id="PF02984">
    <property type="entry name" value="Cyclin_C"/>
    <property type="match status" value="1"/>
</dbReference>
<dbReference type="Pfam" id="PF00134">
    <property type="entry name" value="Cyclin_N"/>
    <property type="match status" value="1"/>
</dbReference>
<dbReference type="Gene3D" id="1.10.472.10">
    <property type="entry name" value="Cyclin-like"/>
    <property type="match status" value="2"/>
</dbReference>
<dbReference type="GO" id="GO:0051301">
    <property type="term" value="P:cell division"/>
    <property type="evidence" value="ECO:0007669"/>
    <property type="project" value="UniProtKB-KW"/>
</dbReference>
<proteinExistence type="inferred from homology"/>
<dbReference type="OrthoDB" id="285802at2759"/>
<dbReference type="CDD" id="cd20529">
    <property type="entry name" value="CYCLIN_CCNJ-like_rpt2"/>
    <property type="match status" value="1"/>
</dbReference>
<keyword evidence="1" id="KW-0132">Cell division</keyword>
<feature type="domain" description="Cyclin-like" evidence="5">
    <location>
        <begin position="57"/>
        <end position="143"/>
    </location>
</feature>
<evidence type="ECO:0000256" key="4">
    <source>
        <dbReference type="RuleBase" id="RU000383"/>
    </source>
</evidence>
<dbReference type="InterPro" id="IPR006671">
    <property type="entry name" value="Cyclin_N"/>
</dbReference>
<organism evidence="6 7">
    <name type="scientific">Phyllotreta striolata</name>
    <name type="common">Striped flea beetle</name>
    <name type="synonym">Crioceris striolata</name>
    <dbReference type="NCBI Taxonomy" id="444603"/>
    <lineage>
        <taxon>Eukaryota</taxon>
        <taxon>Metazoa</taxon>
        <taxon>Ecdysozoa</taxon>
        <taxon>Arthropoda</taxon>
        <taxon>Hexapoda</taxon>
        <taxon>Insecta</taxon>
        <taxon>Pterygota</taxon>
        <taxon>Neoptera</taxon>
        <taxon>Endopterygota</taxon>
        <taxon>Coleoptera</taxon>
        <taxon>Polyphaga</taxon>
        <taxon>Cucujiformia</taxon>
        <taxon>Chrysomeloidea</taxon>
        <taxon>Chrysomelidae</taxon>
        <taxon>Galerucinae</taxon>
        <taxon>Alticini</taxon>
        <taxon>Phyllotreta</taxon>
    </lineage>
</organism>
<dbReference type="AlphaFoldDB" id="A0A9N9TP47"/>
<keyword evidence="7" id="KW-1185">Reference proteome</keyword>
<evidence type="ECO:0000256" key="2">
    <source>
        <dbReference type="ARBA" id="ARBA00023127"/>
    </source>
</evidence>
<dbReference type="SMART" id="SM00385">
    <property type="entry name" value="CYCLIN"/>
    <property type="match status" value="1"/>
</dbReference>
<gene>
    <name evidence="6" type="ORF">PHYEVI_LOCUS5931</name>
</gene>
<dbReference type="SUPFAM" id="SSF47954">
    <property type="entry name" value="Cyclin-like"/>
    <property type="match status" value="2"/>
</dbReference>
<keyword evidence="3" id="KW-0131">Cell cycle</keyword>
<reference evidence="6" key="1">
    <citation type="submission" date="2022-01" db="EMBL/GenBank/DDBJ databases">
        <authorList>
            <person name="King R."/>
        </authorList>
    </citation>
    <scope>NUCLEOTIDE SEQUENCE</scope>
</reference>
<dbReference type="FunFam" id="1.10.472.10:FF:000010">
    <property type="entry name" value="G1/S-specific cyclin Cln1"/>
    <property type="match status" value="1"/>
</dbReference>
<dbReference type="InterPro" id="IPR039361">
    <property type="entry name" value="Cyclin"/>
</dbReference>
<evidence type="ECO:0000259" key="5">
    <source>
        <dbReference type="SMART" id="SM00385"/>
    </source>
</evidence>
<keyword evidence="2 4" id="KW-0195">Cyclin</keyword>
<protein>
    <recommendedName>
        <fullName evidence="5">Cyclin-like domain-containing protein</fullName>
    </recommendedName>
</protein>
<dbReference type="Proteomes" id="UP001153712">
    <property type="component" value="Chromosome 2"/>
</dbReference>
<name>A0A9N9TP47_PHYSR</name>
<dbReference type="PANTHER" id="PTHR10177">
    <property type="entry name" value="CYCLINS"/>
    <property type="match status" value="1"/>
</dbReference>
<evidence type="ECO:0000313" key="7">
    <source>
        <dbReference type="Proteomes" id="UP001153712"/>
    </source>
</evidence>
<dbReference type="InterPro" id="IPR004367">
    <property type="entry name" value="Cyclin_C-dom"/>
</dbReference>
<evidence type="ECO:0000313" key="6">
    <source>
        <dbReference type="EMBL" id="CAG9859558.1"/>
    </source>
</evidence>
<dbReference type="EMBL" id="OU900095">
    <property type="protein sequence ID" value="CAG9859558.1"/>
    <property type="molecule type" value="Genomic_DNA"/>
</dbReference>
<evidence type="ECO:0000256" key="1">
    <source>
        <dbReference type="ARBA" id="ARBA00022618"/>
    </source>
</evidence>
<accession>A0A9N9TP47</accession>
<evidence type="ECO:0000256" key="3">
    <source>
        <dbReference type="ARBA" id="ARBA00023306"/>
    </source>
</evidence>
<dbReference type="InterPro" id="IPR036915">
    <property type="entry name" value="Cyclin-like_sf"/>
</dbReference>
<dbReference type="GO" id="GO:0051726">
    <property type="term" value="P:regulation of cell cycle"/>
    <property type="evidence" value="ECO:0007669"/>
    <property type="project" value="UniProtKB-ARBA"/>
</dbReference>
<dbReference type="GO" id="GO:0019887">
    <property type="term" value="F:protein kinase regulator activity"/>
    <property type="evidence" value="ECO:0007669"/>
    <property type="project" value="UniProtKB-ARBA"/>
</dbReference>